<feature type="transmembrane region" description="Helical" evidence="13">
    <location>
        <begin position="389"/>
        <end position="413"/>
    </location>
</feature>
<keyword evidence="9" id="KW-0739">Sodium transport</keyword>
<evidence type="ECO:0000313" key="15">
    <source>
        <dbReference type="EMBL" id="KAK3913431.1"/>
    </source>
</evidence>
<dbReference type="GO" id="GO:0006820">
    <property type="term" value="P:monoatomic anion transport"/>
    <property type="evidence" value="ECO:0007669"/>
    <property type="project" value="TreeGrafter"/>
</dbReference>
<keyword evidence="5" id="KW-0769">Symport</keyword>
<comment type="subcellular location">
    <subcellularLocation>
        <location evidence="1">Membrane</location>
        <topology evidence="1">Multi-pass membrane protein</topology>
    </subcellularLocation>
</comment>
<evidence type="ECO:0000256" key="2">
    <source>
        <dbReference type="ARBA" id="ARBA00008586"/>
    </source>
</evidence>
<reference evidence="15" key="1">
    <citation type="submission" date="2021-07" db="EMBL/GenBank/DDBJ databases">
        <authorList>
            <person name="Catto M.A."/>
            <person name="Jacobson A."/>
            <person name="Kennedy G."/>
            <person name="Labadie P."/>
            <person name="Hunt B.G."/>
            <person name="Srinivasan R."/>
        </authorList>
    </citation>
    <scope>NUCLEOTIDE SEQUENCE</scope>
    <source>
        <strain evidence="15">PL_HMW_Pooled</strain>
        <tissue evidence="15">Head</tissue>
    </source>
</reference>
<feature type="transmembrane region" description="Helical" evidence="13">
    <location>
        <begin position="425"/>
        <end position="446"/>
    </location>
</feature>
<evidence type="ECO:0000256" key="12">
    <source>
        <dbReference type="SAM" id="MobiDB-lite"/>
    </source>
</evidence>
<organism evidence="15 16">
    <name type="scientific">Frankliniella fusca</name>
    <dbReference type="NCBI Taxonomy" id="407009"/>
    <lineage>
        <taxon>Eukaryota</taxon>
        <taxon>Metazoa</taxon>
        <taxon>Ecdysozoa</taxon>
        <taxon>Arthropoda</taxon>
        <taxon>Hexapoda</taxon>
        <taxon>Insecta</taxon>
        <taxon>Pterygota</taxon>
        <taxon>Neoptera</taxon>
        <taxon>Paraneoptera</taxon>
        <taxon>Thysanoptera</taxon>
        <taxon>Terebrantia</taxon>
        <taxon>Thripoidea</taxon>
        <taxon>Thripidae</taxon>
        <taxon>Frankliniella</taxon>
    </lineage>
</organism>
<evidence type="ECO:0000256" key="3">
    <source>
        <dbReference type="ARBA" id="ARBA00022448"/>
    </source>
</evidence>
<dbReference type="InterPro" id="IPR050382">
    <property type="entry name" value="MFS_Na/Anion_cotransporter"/>
</dbReference>
<dbReference type="InterPro" id="IPR036259">
    <property type="entry name" value="MFS_trans_sf"/>
</dbReference>
<dbReference type="Proteomes" id="UP001219518">
    <property type="component" value="Unassembled WGS sequence"/>
</dbReference>
<evidence type="ECO:0000256" key="5">
    <source>
        <dbReference type="ARBA" id="ARBA00022847"/>
    </source>
</evidence>
<keyword evidence="8 13" id="KW-0472">Membrane</keyword>
<dbReference type="PANTHER" id="PTHR11662">
    <property type="entry name" value="SOLUTE CARRIER FAMILY 17"/>
    <property type="match status" value="1"/>
</dbReference>
<evidence type="ECO:0000256" key="11">
    <source>
        <dbReference type="ARBA" id="ARBA00068450"/>
    </source>
</evidence>
<dbReference type="InterPro" id="IPR011701">
    <property type="entry name" value="MFS"/>
</dbReference>
<dbReference type="SUPFAM" id="SSF103473">
    <property type="entry name" value="MFS general substrate transporter"/>
    <property type="match status" value="1"/>
</dbReference>
<evidence type="ECO:0000259" key="14">
    <source>
        <dbReference type="PROSITE" id="PS50850"/>
    </source>
</evidence>
<feature type="transmembrane region" description="Helical" evidence="13">
    <location>
        <begin position="25"/>
        <end position="49"/>
    </location>
</feature>
<keyword evidence="9" id="KW-0406">Ion transport</keyword>
<dbReference type="EMBL" id="JAHWGI010000321">
    <property type="protein sequence ID" value="KAK3913431.1"/>
    <property type="molecule type" value="Genomic_DNA"/>
</dbReference>
<protein>
    <recommendedName>
        <fullName evidence="11">Putative inorganic phosphate cotransporter</fullName>
    </recommendedName>
</protein>
<dbReference type="GO" id="GO:0006814">
    <property type="term" value="P:sodium ion transport"/>
    <property type="evidence" value="ECO:0007669"/>
    <property type="project" value="UniProtKB-KW"/>
</dbReference>
<comment type="similarity">
    <text evidence="2">Belongs to the major facilitator superfamily. Sodium/anion cotransporter family.</text>
</comment>
<dbReference type="InterPro" id="IPR020846">
    <property type="entry name" value="MFS_dom"/>
</dbReference>
<keyword evidence="6 13" id="KW-1133">Transmembrane helix</keyword>
<dbReference type="CDD" id="cd17318">
    <property type="entry name" value="MFS_SLC17"/>
    <property type="match status" value="1"/>
</dbReference>
<dbReference type="PANTHER" id="PTHR11662:SF280">
    <property type="entry name" value="FI21844P1-RELATED"/>
    <property type="match status" value="1"/>
</dbReference>
<evidence type="ECO:0000313" key="16">
    <source>
        <dbReference type="Proteomes" id="UP001219518"/>
    </source>
</evidence>
<accession>A0AAE1LB22</accession>
<feature type="compositionally biased region" description="Basic and acidic residues" evidence="12">
    <location>
        <begin position="463"/>
        <end position="482"/>
    </location>
</feature>
<dbReference type="GO" id="GO:0016020">
    <property type="term" value="C:membrane"/>
    <property type="evidence" value="ECO:0007669"/>
    <property type="project" value="UniProtKB-SubCell"/>
</dbReference>
<feature type="transmembrane region" description="Helical" evidence="13">
    <location>
        <begin position="122"/>
        <end position="141"/>
    </location>
</feature>
<comment type="caution">
    <text evidence="15">The sequence shown here is derived from an EMBL/GenBank/DDBJ whole genome shotgun (WGS) entry which is preliminary data.</text>
</comment>
<sequence>MAQQATQPSAAAGTHGGLGKRHLQVLLLFLAIATAYGIRINLSVALVSMTNKERVDGYEVHPWGQDTRGTILSSFFWGYTVMQVPGSMLVQRFGPRRFLLAAMSGSSLLAILTPYLVSLGGFAVLITIRVCQGLLSGLVFPSSHNMLGRWTPPLERPRFTSMVYGGMSMGTVAAMGGAGLLCGSSLGWPSAFYVPGVVGLLWCVLWFFLSADTPRQCKGISPEELAYIEQSLGSSAVSSKGAARVPWKDILTSPPALSLIAVHCGQNFGHWMLLTEMPNFMKSELHFDIKKDGLLSAVPYISLWLATFAVGWAAQRFNERRLVPLTVSRKLFNSLAHWGSGSMLLLLAIVSPGPWGAVAMLTVAVTLESCVFAGFYVSHMDLSPNFGGALMGLSNGCGSVMGILAPLIVGLIVNEKTEQDVVESWSRVFILTACIYFAGNLVYVLLCKAEVQPWNEPRQPAQSDEKQGDSTHDATRQQREGP</sequence>
<dbReference type="Pfam" id="PF07690">
    <property type="entry name" value="MFS_1"/>
    <property type="match status" value="1"/>
</dbReference>
<dbReference type="AlphaFoldDB" id="A0AAE1LB22"/>
<evidence type="ECO:0000256" key="6">
    <source>
        <dbReference type="ARBA" id="ARBA00022989"/>
    </source>
</evidence>
<name>A0AAE1LB22_9NEOP</name>
<evidence type="ECO:0000256" key="4">
    <source>
        <dbReference type="ARBA" id="ARBA00022692"/>
    </source>
</evidence>
<evidence type="ECO:0000256" key="10">
    <source>
        <dbReference type="ARBA" id="ARBA00054632"/>
    </source>
</evidence>
<reference evidence="15" key="2">
    <citation type="journal article" date="2023" name="BMC Genomics">
        <title>Pest status, molecular evolution, and epigenetic factors derived from the genome assembly of Frankliniella fusca, a thysanopteran phytovirus vector.</title>
        <authorList>
            <person name="Catto M.A."/>
            <person name="Labadie P.E."/>
            <person name="Jacobson A.L."/>
            <person name="Kennedy G.G."/>
            <person name="Srinivasan R."/>
            <person name="Hunt B.G."/>
        </authorList>
    </citation>
    <scope>NUCLEOTIDE SEQUENCE</scope>
    <source>
        <strain evidence="15">PL_HMW_Pooled</strain>
    </source>
</reference>
<feature type="transmembrane region" description="Helical" evidence="13">
    <location>
        <begin position="294"/>
        <end position="314"/>
    </location>
</feature>
<evidence type="ECO:0000256" key="8">
    <source>
        <dbReference type="ARBA" id="ARBA00023136"/>
    </source>
</evidence>
<keyword evidence="4 13" id="KW-0812">Transmembrane</keyword>
<dbReference type="FunFam" id="1.20.1250.20:FF:000003">
    <property type="entry name" value="Solute carrier family 17 member 3"/>
    <property type="match status" value="1"/>
</dbReference>
<feature type="transmembrane region" description="Helical" evidence="13">
    <location>
        <begin position="192"/>
        <end position="209"/>
    </location>
</feature>
<feature type="transmembrane region" description="Helical" evidence="13">
    <location>
        <begin position="98"/>
        <end position="116"/>
    </location>
</feature>
<evidence type="ECO:0000256" key="7">
    <source>
        <dbReference type="ARBA" id="ARBA00023053"/>
    </source>
</evidence>
<evidence type="ECO:0000256" key="13">
    <source>
        <dbReference type="SAM" id="Phobius"/>
    </source>
</evidence>
<keyword evidence="16" id="KW-1185">Reference proteome</keyword>
<gene>
    <name evidence="15" type="ORF">KUF71_022899</name>
</gene>
<feature type="transmembrane region" description="Helical" evidence="13">
    <location>
        <begin position="162"/>
        <end position="186"/>
    </location>
</feature>
<feature type="transmembrane region" description="Helical" evidence="13">
    <location>
        <begin position="357"/>
        <end position="377"/>
    </location>
</feature>
<comment type="function">
    <text evidence="10">May be an inorganic phosphate cotransporter.</text>
</comment>
<feature type="region of interest" description="Disordered" evidence="12">
    <location>
        <begin position="456"/>
        <end position="482"/>
    </location>
</feature>
<keyword evidence="3" id="KW-0813">Transport</keyword>
<proteinExistence type="inferred from homology"/>
<evidence type="ECO:0000256" key="9">
    <source>
        <dbReference type="ARBA" id="ARBA00023201"/>
    </source>
</evidence>
<evidence type="ECO:0000256" key="1">
    <source>
        <dbReference type="ARBA" id="ARBA00004141"/>
    </source>
</evidence>
<dbReference type="Gene3D" id="1.20.1250.20">
    <property type="entry name" value="MFS general substrate transporter like domains"/>
    <property type="match status" value="2"/>
</dbReference>
<dbReference type="GO" id="GO:0015293">
    <property type="term" value="F:symporter activity"/>
    <property type="evidence" value="ECO:0007669"/>
    <property type="project" value="UniProtKB-KW"/>
</dbReference>
<feature type="domain" description="Major facilitator superfamily (MFS) profile" evidence="14">
    <location>
        <begin position="23"/>
        <end position="451"/>
    </location>
</feature>
<dbReference type="FunFam" id="1.20.1250.20:FF:000144">
    <property type="entry name" value="Picot, isoform B"/>
    <property type="match status" value="1"/>
</dbReference>
<keyword evidence="7" id="KW-0915">Sodium</keyword>
<dbReference type="PROSITE" id="PS50850">
    <property type="entry name" value="MFS"/>
    <property type="match status" value="1"/>
</dbReference>